<keyword evidence="1" id="KW-0732">Signal</keyword>
<dbReference type="EMBL" id="NIPO01000001">
    <property type="protein sequence ID" value="PJR03586.1"/>
    <property type="molecule type" value="Genomic_DNA"/>
</dbReference>
<keyword evidence="3" id="KW-1185">Reference proteome</keyword>
<dbReference type="Pfam" id="PF14092">
    <property type="entry name" value="DUF4270"/>
    <property type="match status" value="1"/>
</dbReference>
<feature type="signal peptide" evidence="1">
    <location>
        <begin position="1"/>
        <end position="25"/>
    </location>
</feature>
<organism evidence="2 3">
    <name type="scientific">Avrilella dinanensis</name>
    <dbReference type="NCBI Taxonomy" id="2008672"/>
    <lineage>
        <taxon>Bacteria</taxon>
        <taxon>Pseudomonadati</taxon>
        <taxon>Bacteroidota</taxon>
        <taxon>Flavobacteriia</taxon>
        <taxon>Flavobacteriales</taxon>
        <taxon>Flavobacteriaceae</taxon>
        <taxon>Avrilella</taxon>
    </lineage>
</organism>
<dbReference type="Proteomes" id="UP000231960">
    <property type="component" value="Unassembled WGS sequence"/>
</dbReference>
<comment type="caution">
    <text evidence="2">The sequence shown here is derived from an EMBL/GenBank/DDBJ whole genome shotgun (WGS) entry which is preliminary data.</text>
</comment>
<evidence type="ECO:0000256" key="1">
    <source>
        <dbReference type="SAM" id="SignalP"/>
    </source>
</evidence>
<dbReference type="PROSITE" id="PS51257">
    <property type="entry name" value="PROKAR_LIPOPROTEIN"/>
    <property type="match status" value="1"/>
</dbReference>
<evidence type="ECO:0000313" key="2">
    <source>
        <dbReference type="EMBL" id="PJR03586.1"/>
    </source>
</evidence>
<dbReference type="RefSeq" id="WP_100677154.1">
    <property type="nucleotide sequence ID" value="NZ_NIPO01000001.1"/>
</dbReference>
<evidence type="ECO:0000313" key="3">
    <source>
        <dbReference type="Proteomes" id="UP000231960"/>
    </source>
</evidence>
<dbReference type="InterPro" id="IPR025366">
    <property type="entry name" value="DUF4270"/>
</dbReference>
<protein>
    <recommendedName>
        <fullName evidence="4">DUF4270 domain-containing protein</fullName>
    </recommendedName>
</protein>
<reference evidence="2 3" key="1">
    <citation type="submission" date="2017-06" db="EMBL/GenBank/DDBJ databases">
        <title>Description of Avrilella dinanensis gen. nov. sp. nov.</title>
        <authorList>
            <person name="Leyer C."/>
            <person name="Sassi M."/>
            <person name="Minet J."/>
            <person name="Kayal S."/>
            <person name="Cattoir V."/>
        </authorList>
    </citation>
    <scope>NUCLEOTIDE SEQUENCE [LARGE SCALE GENOMIC DNA]</scope>
    <source>
        <strain evidence="2 3">UR159</strain>
    </source>
</reference>
<dbReference type="OrthoDB" id="1466062at2"/>
<sequence length="519" mass="58901">MRKKSLFTAMTVMAGLLFVSCEKDAVELNSNVFGDDPFGFKKYESETVDTKIVSTQQVSTLNLPVNTFGVFDHAVFGKTKAHFVSQVELMSGALSDIGENPVLDSVYVYLPYNSKLDVTDSNGNSSYTLNNIYGEGSFDLAVYENGYFLRNQNPGNDFEDQQYYSDQFSLFTQNKKGVNGTGRLNDAADTEQNTEFVVSDDEIKLYKENEEGEQVVSERKKPGIWLDLNKEYFQQRFFDSNEYKTISNNNRLKEFFRGLLFTVENEGTANLMMQLDLSQAEMVFVYHQDTNDGERERKTMAFALGYSTASGNTRNNNTVNLFENTPTTDYTNALSGASQQLWLKGNEGSLAEITLLSQSEIEHIKSQDWLINQAVLTVYVDGEIMQNQEDYSPSRLYLYDLTNNKPLVDYTNDQTTLPYKNIYNGFFDSSEEPNKYRFRITDYIVDLISKDSTNFKLGLAVANDISNSSFKLLKNPVAETEKVPASMVSFPFGTVLYNGDDSHGSNRMKLEIFYTQKQN</sequence>
<evidence type="ECO:0008006" key="4">
    <source>
        <dbReference type="Google" id="ProtNLM"/>
    </source>
</evidence>
<gene>
    <name evidence="2" type="ORF">CDL10_02930</name>
</gene>
<proteinExistence type="predicted"/>
<name>A0A2M9R3Y7_9FLAO</name>
<dbReference type="AlphaFoldDB" id="A0A2M9R3Y7"/>
<accession>A0A2M9R3Y7</accession>
<feature type="chain" id="PRO_5014832119" description="DUF4270 domain-containing protein" evidence="1">
    <location>
        <begin position="26"/>
        <end position="519"/>
    </location>
</feature>